<dbReference type="Gene3D" id="1.25.40.20">
    <property type="entry name" value="Ankyrin repeat-containing domain"/>
    <property type="match status" value="1"/>
</dbReference>
<protein>
    <submittedName>
        <fullName evidence="1">Uncharacterized protein</fullName>
    </submittedName>
</protein>
<sequence length="285" mass="32928">MSDPDHLPILSAPPYDDYNQTTPVVSIADDGIAPPPTPLPAQTCARSHAFHLAIAQHDYDLTSTGGAHPATLQPILRLAIQRGEQIDMEDLLDEGFVPRTPLMELCRREYGADDTLVAPDGQTTLRLAATNKQREITMFLLSRRLGAFKRIKFRSRKAIKRIRVMAWKLYDVGKILFREIPKGLLWKIPKEIILEIWYNLSWKNIIRVGQFLFWSLPKSFLCHLPKFFLWDLPKFFITEFPWAKFGRWLLNVMLRVYVLLVTVVNKVKEAFERFFSLLHTIALAI</sequence>
<accession>A0A9P7VJB0</accession>
<keyword evidence="2" id="KW-1185">Reference proteome</keyword>
<dbReference type="SUPFAM" id="SSF48403">
    <property type="entry name" value="Ankyrin repeat"/>
    <property type="match status" value="1"/>
</dbReference>
<dbReference type="InterPro" id="IPR036770">
    <property type="entry name" value="Ankyrin_rpt-contain_sf"/>
</dbReference>
<dbReference type="EMBL" id="MU250557">
    <property type="protein sequence ID" value="KAG7441729.1"/>
    <property type="molecule type" value="Genomic_DNA"/>
</dbReference>
<evidence type="ECO:0000313" key="1">
    <source>
        <dbReference type="EMBL" id="KAG7441729.1"/>
    </source>
</evidence>
<dbReference type="RefSeq" id="XP_043035229.1">
    <property type="nucleotide sequence ID" value="XM_043190626.1"/>
</dbReference>
<gene>
    <name evidence="1" type="ORF">BT62DRAFT_997014</name>
</gene>
<reference evidence="1" key="1">
    <citation type="submission" date="2020-11" db="EMBL/GenBank/DDBJ databases">
        <title>Adaptations for nitrogen fixation in a non-lichenized fungal sporocarp promotes dispersal by wood-feeding termites.</title>
        <authorList>
            <consortium name="DOE Joint Genome Institute"/>
            <person name="Koch R.A."/>
            <person name="Yoon G."/>
            <person name="Arayal U."/>
            <person name="Lail K."/>
            <person name="Amirebrahimi M."/>
            <person name="Labutti K."/>
            <person name="Lipzen A."/>
            <person name="Riley R."/>
            <person name="Barry K."/>
            <person name="Henrissat B."/>
            <person name="Grigoriev I.V."/>
            <person name="Herr J.R."/>
            <person name="Aime M.C."/>
        </authorList>
    </citation>
    <scope>NUCLEOTIDE SEQUENCE</scope>
    <source>
        <strain evidence="1">MCA 3950</strain>
    </source>
</reference>
<proteinExistence type="predicted"/>
<dbReference type="GeneID" id="66112923"/>
<comment type="caution">
    <text evidence="1">The sequence shown here is derived from an EMBL/GenBank/DDBJ whole genome shotgun (WGS) entry which is preliminary data.</text>
</comment>
<dbReference type="Proteomes" id="UP000812287">
    <property type="component" value="Unassembled WGS sequence"/>
</dbReference>
<dbReference type="AlphaFoldDB" id="A0A9P7VJB0"/>
<name>A0A9P7VJB0_9AGAR</name>
<evidence type="ECO:0000313" key="2">
    <source>
        <dbReference type="Proteomes" id="UP000812287"/>
    </source>
</evidence>
<organism evidence="1 2">
    <name type="scientific">Guyanagaster necrorhizus</name>
    <dbReference type="NCBI Taxonomy" id="856835"/>
    <lineage>
        <taxon>Eukaryota</taxon>
        <taxon>Fungi</taxon>
        <taxon>Dikarya</taxon>
        <taxon>Basidiomycota</taxon>
        <taxon>Agaricomycotina</taxon>
        <taxon>Agaricomycetes</taxon>
        <taxon>Agaricomycetidae</taxon>
        <taxon>Agaricales</taxon>
        <taxon>Marasmiineae</taxon>
        <taxon>Physalacriaceae</taxon>
        <taxon>Guyanagaster</taxon>
    </lineage>
</organism>
<dbReference type="OrthoDB" id="2891447at2759"/>